<sequence length="57" mass="6774">MQNNHRFYLTYELDGVKLETDELFNRSSANIQKAILEEDGARNVKIVKFDHLRFEES</sequence>
<reference evidence="1 2" key="1">
    <citation type="submission" date="2017-06" db="EMBL/GenBank/DDBJ databases">
        <authorList>
            <person name="Meridew S.N."/>
            <person name="Morgan R.E."/>
            <person name="Moussa A.T."/>
            <person name="Shahid S.H."/>
            <person name="Bhuiyan S."/>
            <person name="Nayek S."/>
            <person name="Suri N."/>
            <person name="Kim T."/>
            <person name="Layton S.R."/>
            <person name="Hughes L.E."/>
            <person name="Garlena R.A."/>
            <person name="Russell D.A."/>
            <person name="Pope W.H."/>
            <person name="Jacobs-Sera D."/>
            <person name="Hendrix R.W."/>
            <person name="Hatfull G.F."/>
        </authorList>
    </citation>
    <scope>NUCLEOTIDE SEQUENCE [LARGE SCALE GENOMIC DNA]</scope>
</reference>
<evidence type="ECO:0000313" key="1">
    <source>
        <dbReference type="EMBL" id="ASR77305.1"/>
    </source>
</evidence>
<dbReference type="EMBL" id="MF347636">
    <property type="protein sequence ID" value="ASR77305.1"/>
    <property type="molecule type" value="Genomic_DNA"/>
</dbReference>
<dbReference type="OrthoDB" id="37883at10239"/>
<organism evidence="1 2">
    <name type="scientific">Streptomyces phage NootNoot</name>
    <dbReference type="NCBI Taxonomy" id="2023992"/>
    <lineage>
        <taxon>Viruses</taxon>
        <taxon>Duplodnaviria</taxon>
        <taxon>Heunggongvirae</taxon>
        <taxon>Uroviricota</taxon>
        <taxon>Caudoviricetes</taxon>
        <taxon>Stanwilliamsviridae</taxon>
        <taxon>Boydwoodruffvirinae</taxon>
        <taxon>Samistivirus</taxon>
        <taxon>Samistivirus nootnoot</taxon>
    </lineage>
</organism>
<name>A0A222Z172_9CAUD</name>
<gene>
    <name evidence="1" type="ORF">SEA_NOOTNOOT_36</name>
</gene>
<accession>A0A222Z172</accession>
<evidence type="ECO:0000313" key="2">
    <source>
        <dbReference type="Proteomes" id="UP000225626"/>
    </source>
</evidence>
<keyword evidence="2" id="KW-1185">Reference proteome</keyword>
<proteinExistence type="predicted"/>
<dbReference type="Proteomes" id="UP000225626">
    <property type="component" value="Segment"/>
</dbReference>
<protein>
    <submittedName>
        <fullName evidence="1">Uncharacterized protein</fullName>
    </submittedName>
</protein>